<name>A0ABT0J164_9MICO</name>
<keyword evidence="2" id="KW-1185">Reference proteome</keyword>
<dbReference type="Proteomes" id="UP001651050">
    <property type="component" value="Unassembled WGS sequence"/>
</dbReference>
<evidence type="ECO:0000313" key="1">
    <source>
        <dbReference type="EMBL" id="MCK9793231.1"/>
    </source>
</evidence>
<dbReference type="Pfam" id="PF22752">
    <property type="entry name" value="DUF488-N3i"/>
    <property type="match status" value="1"/>
</dbReference>
<dbReference type="PANTHER" id="PTHR36849:SF1">
    <property type="entry name" value="CYTOPLASMIC PROTEIN"/>
    <property type="match status" value="1"/>
</dbReference>
<proteinExistence type="predicted"/>
<dbReference type="EMBL" id="JALQCY010000002">
    <property type="protein sequence ID" value="MCK9793231.1"/>
    <property type="molecule type" value="Genomic_DNA"/>
</dbReference>
<accession>A0ABT0J164</accession>
<dbReference type="PANTHER" id="PTHR36849">
    <property type="entry name" value="CYTOPLASMIC PROTEIN-RELATED"/>
    <property type="match status" value="1"/>
</dbReference>
<evidence type="ECO:0000313" key="2">
    <source>
        <dbReference type="Proteomes" id="UP001651050"/>
    </source>
</evidence>
<organism evidence="1 2">
    <name type="scientific">Isoptericola peretonis</name>
    <dbReference type="NCBI Taxonomy" id="2918523"/>
    <lineage>
        <taxon>Bacteria</taxon>
        <taxon>Bacillati</taxon>
        <taxon>Actinomycetota</taxon>
        <taxon>Actinomycetes</taxon>
        <taxon>Micrococcales</taxon>
        <taxon>Promicromonosporaceae</taxon>
        <taxon>Isoptericola</taxon>
    </lineage>
</organism>
<reference evidence="1 2" key="1">
    <citation type="submission" date="2022-02" db="EMBL/GenBank/DDBJ databases">
        <title>The car tank lid bacteriome: a reservoir of bacteria with potential in bioremediation of fuel.</title>
        <authorList>
            <person name="Vidal-Verdu A."/>
            <person name="Gomez-Martinez D."/>
            <person name="Latorre-Perez A."/>
            <person name="Pereto J."/>
            <person name="Porcar M."/>
        </authorList>
    </citation>
    <scope>NUCLEOTIDE SEQUENCE [LARGE SCALE GENOMIC DNA]</scope>
    <source>
        <strain evidence="1 2">4D.3</strain>
    </source>
</reference>
<comment type="caution">
    <text evidence="1">The sequence shown here is derived from an EMBL/GenBank/DDBJ whole genome shotgun (WGS) entry which is preliminary data.</text>
</comment>
<sequence>MAVEIRRVYDDPGPDDGLRVLVDRLWPRGRSKADAHVDEWLKDVAPSSGLRRWFGHDPSRFDEFARRYRVELDHNPAVAELVSLVRDHEVVTLLYGARDERHNQAVVLRDVLGDQLRD</sequence>
<dbReference type="InterPro" id="IPR052552">
    <property type="entry name" value="YeaO-like"/>
</dbReference>
<protein>
    <submittedName>
        <fullName evidence="1">DUF488 family protein</fullName>
    </submittedName>
</protein>
<gene>
    <name evidence="1" type="ORF">M1843_05665</name>
</gene>